<protein>
    <submittedName>
        <fullName evidence="1">Uncharacterized protein</fullName>
    </submittedName>
</protein>
<proteinExistence type="predicted"/>
<sequence>MIPTERATTTMEVMPNSPPSEALIKAEAPKLVSLLEEMKNGLDVLTQELRFLREGSIDYNNASLREILDQTMIGNMNNSSGMSSADPFVSSYGLWEACDVKVFFRARGA</sequence>
<dbReference type="EMBL" id="JAUJYN010000004">
    <property type="protein sequence ID" value="KAK1272376.1"/>
    <property type="molecule type" value="Genomic_DNA"/>
</dbReference>
<evidence type="ECO:0000313" key="1">
    <source>
        <dbReference type="EMBL" id="KAK1272376.1"/>
    </source>
</evidence>
<name>A0AAV9B820_ACOGR</name>
<evidence type="ECO:0000313" key="2">
    <source>
        <dbReference type="Proteomes" id="UP001179952"/>
    </source>
</evidence>
<comment type="caution">
    <text evidence="1">The sequence shown here is derived from an EMBL/GenBank/DDBJ whole genome shotgun (WGS) entry which is preliminary data.</text>
</comment>
<keyword evidence="2" id="KW-1185">Reference proteome</keyword>
<gene>
    <name evidence="1" type="ORF">QJS04_geneDACA012441</name>
</gene>
<reference evidence="1" key="2">
    <citation type="submission" date="2023-06" db="EMBL/GenBank/DDBJ databases">
        <authorList>
            <person name="Ma L."/>
            <person name="Liu K.-W."/>
            <person name="Li Z."/>
            <person name="Hsiao Y.-Y."/>
            <person name="Qi Y."/>
            <person name="Fu T."/>
            <person name="Tang G."/>
            <person name="Zhang D."/>
            <person name="Sun W.-H."/>
            <person name="Liu D.-K."/>
            <person name="Li Y."/>
            <person name="Chen G.-Z."/>
            <person name="Liu X.-D."/>
            <person name="Liao X.-Y."/>
            <person name="Jiang Y.-T."/>
            <person name="Yu X."/>
            <person name="Hao Y."/>
            <person name="Huang J."/>
            <person name="Zhao X.-W."/>
            <person name="Ke S."/>
            <person name="Chen Y.-Y."/>
            <person name="Wu W.-L."/>
            <person name="Hsu J.-L."/>
            <person name="Lin Y.-F."/>
            <person name="Huang M.-D."/>
            <person name="Li C.-Y."/>
            <person name="Huang L."/>
            <person name="Wang Z.-W."/>
            <person name="Zhao X."/>
            <person name="Zhong W.-Y."/>
            <person name="Peng D.-H."/>
            <person name="Ahmad S."/>
            <person name="Lan S."/>
            <person name="Zhang J.-S."/>
            <person name="Tsai W.-C."/>
            <person name="Van De Peer Y."/>
            <person name="Liu Z.-J."/>
        </authorList>
    </citation>
    <scope>NUCLEOTIDE SEQUENCE</scope>
    <source>
        <strain evidence="1">SCP</strain>
        <tissue evidence="1">Leaves</tissue>
    </source>
</reference>
<organism evidence="1 2">
    <name type="scientific">Acorus gramineus</name>
    <name type="common">Dwarf sweet flag</name>
    <dbReference type="NCBI Taxonomy" id="55184"/>
    <lineage>
        <taxon>Eukaryota</taxon>
        <taxon>Viridiplantae</taxon>
        <taxon>Streptophyta</taxon>
        <taxon>Embryophyta</taxon>
        <taxon>Tracheophyta</taxon>
        <taxon>Spermatophyta</taxon>
        <taxon>Magnoliopsida</taxon>
        <taxon>Liliopsida</taxon>
        <taxon>Acoraceae</taxon>
        <taxon>Acorus</taxon>
    </lineage>
</organism>
<dbReference type="AlphaFoldDB" id="A0AAV9B820"/>
<dbReference type="Proteomes" id="UP001179952">
    <property type="component" value="Unassembled WGS sequence"/>
</dbReference>
<reference evidence="1" key="1">
    <citation type="journal article" date="2023" name="Nat. Commun.">
        <title>Diploid and tetraploid genomes of Acorus and the evolution of monocots.</title>
        <authorList>
            <person name="Ma L."/>
            <person name="Liu K.W."/>
            <person name="Li Z."/>
            <person name="Hsiao Y.Y."/>
            <person name="Qi Y."/>
            <person name="Fu T."/>
            <person name="Tang G.D."/>
            <person name="Zhang D."/>
            <person name="Sun W.H."/>
            <person name="Liu D.K."/>
            <person name="Li Y."/>
            <person name="Chen G.Z."/>
            <person name="Liu X.D."/>
            <person name="Liao X.Y."/>
            <person name="Jiang Y.T."/>
            <person name="Yu X."/>
            <person name="Hao Y."/>
            <person name="Huang J."/>
            <person name="Zhao X.W."/>
            <person name="Ke S."/>
            <person name="Chen Y.Y."/>
            <person name="Wu W.L."/>
            <person name="Hsu J.L."/>
            <person name="Lin Y.F."/>
            <person name="Huang M.D."/>
            <person name="Li C.Y."/>
            <person name="Huang L."/>
            <person name="Wang Z.W."/>
            <person name="Zhao X."/>
            <person name="Zhong W.Y."/>
            <person name="Peng D.H."/>
            <person name="Ahmad S."/>
            <person name="Lan S."/>
            <person name="Zhang J.S."/>
            <person name="Tsai W.C."/>
            <person name="Van de Peer Y."/>
            <person name="Liu Z.J."/>
        </authorList>
    </citation>
    <scope>NUCLEOTIDE SEQUENCE</scope>
    <source>
        <strain evidence="1">SCP</strain>
    </source>
</reference>
<accession>A0AAV9B820</accession>